<evidence type="ECO:0000313" key="1">
    <source>
        <dbReference type="EMBL" id="GAG55290.1"/>
    </source>
</evidence>
<name>X0YH98_9ZZZZ</name>
<reference evidence="1" key="1">
    <citation type="journal article" date="2014" name="Front. Microbiol.">
        <title>High frequency of phylogenetically diverse reductive dehalogenase-homologous genes in deep subseafloor sedimentary metagenomes.</title>
        <authorList>
            <person name="Kawai M."/>
            <person name="Futagami T."/>
            <person name="Toyoda A."/>
            <person name="Takaki Y."/>
            <person name="Nishi S."/>
            <person name="Hori S."/>
            <person name="Arai W."/>
            <person name="Tsubouchi T."/>
            <person name="Morono Y."/>
            <person name="Uchiyama I."/>
            <person name="Ito T."/>
            <person name="Fujiyama A."/>
            <person name="Inagaki F."/>
            <person name="Takami H."/>
        </authorList>
    </citation>
    <scope>NUCLEOTIDE SEQUENCE</scope>
    <source>
        <strain evidence="1">Expedition CK06-06</strain>
    </source>
</reference>
<protein>
    <submittedName>
        <fullName evidence="1">Uncharacterized protein</fullName>
    </submittedName>
</protein>
<gene>
    <name evidence="1" type="ORF">S01H4_09278</name>
</gene>
<organism evidence="1">
    <name type="scientific">marine sediment metagenome</name>
    <dbReference type="NCBI Taxonomy" id="412755"/>
    <lineage>
        <taxon>unclassified sequences</taxon>
        <taxon>metagenomes</taxon>
        <taxon>ecological metagenomes</taxon>
    </lineage>
</organism>
<dbReference type="EMBL" id="BART01003322">
    <property type="protein sequence ID" value="GAG55290.1"/>
    <property type="molecule type" value="Genomic_DNA"/>
</dbReference>
<dbReference type="AlphaFoldDB" id="X0YH98"/>
<sequence>MPACYKKGKEQGLWYEIKCLEETIKIKKQLDKDASFEKGILRAYKKLTEKDYQKPFLQSS</sequence>
<comment type="caution">
    <text evidence="1">The sequence shown here is derived from an EMBL/GenBank/DDBJ whole genome shotgun (WGS) entry which is preliminary data.</text>
</comment>
<proteinExistence type="predicted"/>
<accession>X0YH98</accession>